<reference evidence="2" key="1">
    <citation type="submission" date="2022-11" db="UniProtKB">
        <authorList>
            <consortium name="WormBaseParasite"/>
        </authorList>
    </citation>
    <scope>IDENTIFICATION</scope>
</reference>
<proteinExistence type="predicted"/>
<evidence type="ECO:0000313" key="2">
    <source>
        <dbReference type="WBParaSite" id="ES5_v2.g22838.t1"/>
    </source>
</evidence>
<name>A0AC34G0C4_9BILA</name>
<organism evidence="1 2">
    <name type="scientific">Panagrolaimus sp. ES5</name>
    <dbReference type="NCBI Taxonomy" id="591445"/>
    <lineage>
        <taxon>Eukaryota</taxon>
        <taxon>Metazoa</taxon>
        <taxon>Ecdysozoa</taxon>
        <taxon>Nematoda</taxon>
        <taxon>Chromadorea</taxon>
        <taxon>Rhabditida</taxon>
        <taxon>Tylenchina</taxon>
        <taxon>Panagrolaimomorpha</taxon>
        <taxon>Panagrolaimoidea</taxon>
        <taxon>Panagrolaimidae</taxon>
        <taxon>Panagrolaimus</taxon>
    </lineage>
</organism>
<sequence length="336" mass="38938">MKDVFLSKDGTDVTFVIHGKELHAHKLIVTARSPVFKAMIEGPMAPADQRHLINDPKISFGDFEIFLQFLYTDELDMEKSRVKALLHLGSFYNVPYFIEQCVVCIRALFINRENVLEFGELGIIYAPSLLEICLNVLSRCLSDYDAQFAYRLDDGKLKWISAELMLEIVVKQREEKYSMFGITEDEMFKKVLNWAENQCFVHQDQQIAPENVRAIMAQFMPFFNPKNLLPTTLTTTIKKYKLIPDDELNDCFAGHIAKMIETHRHLNIPLSENIPPRREHRRGDIRGGRDEIRPGGFAPPHRYVPRDVPVPILYRRFAANPENQNRNLENDDDVWG</sequence>
<dbReference type="Proteomes" id="UP000887579">
    <property type="component" value="Unplaced"/>
</dbReference>
<accession>A0AC34G0C4</accession>
<evidence type="ECO:0000313" key="1">
    <source>
        <dbReference type="Proteomes" id="UP000887579"/>
    </source>
</evidence>
<protein>
    <submittedName>
        <fullName evidence="2">BTB domain-containing protein</fullName>
    </submittedName>
</protein>
<dbReference type="WBParaSite" id="ES5_v2.g22838.t1">
    <property type="protein sequence ID" value="ES5_v2.g22838.t1"/>
    <property type="gene ID" value="ES5_v2.g22838"/>
</dbReference>